<dbReference type="InterPro" id="IPR008893">
    <property type="entry name" value="WGR_domain"/>
</dbReference>
<dbReference type="SUPFAM" id="SSF56399">
    <property type="entry name" value="ADP-ribosylation"/>
    <property type="match status" value="1"/>
</dbReference>
<protein>
    <recommendedName>
        <fullName evidence="1">NAD(+) ADP-ribosyltransferase</fullName>
        <ecNumber evidence="1">2.4.2.30</ecNumber>
    </recommendedName>
</protein>
<sequence length="421" mass="48405">MDYTPKYLIFVDPNFGDLGHNKYYKISPNGDDTFTAEYGRVGATPQTKTYPMSKWNSTLSSKLKKGYVDRSDLMQEVIADSKIEDKSNGVDEFGLVQNLSVREIVKRLWDYANKTIQSAYSVRAEAVTQAMIDAAQEKIDYIAANYKNWSVEEFNKNLNELFIIVPRKMKRVSDCLVSDSSEYDKKLFEEQSLLDTMAGQVYKPKAKIADTDSEIKASESILQKMGITMEDVTQDEIARIKKAMGDSANKFYKAWRVTNLETEKNYQKFISENNIGNVKLLCHGSRNQNWFGILKMGLRWRLSNVIVNGSMFGSEAIYFSNPDKFQGGVRKSIGYTSLGGYWTHDYQNCGFLAFFDVALGDSYDVYKFDSQYYNMNLKKLKSLKPDAWHLWAHGNTNMLKNDELVVYSMEQMTIRYLVEIR</sequence>
<dbReference type="EMBL" id="BK015564">
    <property type="protein sequence ID" value="DAE13085.1"/>
    <property type="molecule type" value="Genomic_DNA"/>
</dbReference>
<dbReference type="GO" id="GO:0006302">
    <property type="term" value="P:double-strand break repair"/>
    <property type="evidence" value="ECO:0007669"/>
    <property type="project" value="TreeGrafter"/>
</dbReference>
<evidence type="ECO:0000313" key="7">
    <source>
        <dbReference type="EMBL" id="DAE13085.1"/>
    </source>
</evidence>
<dbReference type="GO" id="GO:1990404">
    <property type="term" value="F:NAD+-protein mono-ADP-ribosyltransferase activity"/>
    <property type="evidence" value="ECO:0007669"/>
    <property type="project" value="TreeGrafter"/>
</dbReference>
<reference evidence="7" key="1">
    <citation type="journal article" date="2021" name="Proc. Natl. Acad. Sci. U.S.A.">
        <title>A Catalog of Tens of Thousands of Viruses from Human Metagenomes Reveals Hidden Associations with Chronic Diseases.</title>
        <authorList>
            <person name="Tisza M.J."/>
            <person name="Buck C.B."/>
        </authorList>
    </citation>
    <scope>NUCLEOTIDE SEQUENCE</scope>
    <source>
        <strain evidence="7">CtLqe90</strain>
    </source>
</reference>
<dbReference type="GO" id="GO:0003950">
    <property type="term" value="F:NAD+ poly-ADP-ribosyltransferase activity"/>
    <property type="evidence" value="ECO:0007669"/>
    <property type="project" value="UniProtKB-EC"/>
</dbReference>
<dbReference type="EC" id="2.4.2.30" evidence="1"/>
<evidence type="ECO:0000259" key="6">
    <source>
        <dbReference type="PROSITE" id="PS51059"/>
    </source>
</evidence>
<evidence type="ECO:0000256" key="3">
    <source>
        <dbReference type="ARBA" id="ARBA00022679"/>
    </source>
</evidence>
<keyword evidence="2" id="KW-0328">Glycosyltransferase</keyword>
<organism evidence="7">
    <name type="scientific">Siphoviridae sp. ctLqe90</name>
    <dbReference type="NCBI Taxonomy" id="2825456"/>
    <lineage>
        <taxon>Viruses</taxon>
        <taxon>Duplodnaviria</taxon>
        <taxon>Heunggongvirae</taxon>
        <taxon>Uroviricota</taxon>
        <taxon>Caudoviricetes</taxon>
    </lineage>
</organism>
<feature type="domain" description="PARP catalytic" evidence="6">
    <location>
        <begin position="209"/>
        <end position="421"/>
    </location>
</feature>
<comment type="catalytic activity">
    <reaction evidence="5">
        <text>NAD(+) + (ADP-D-ribosyl)n-acceptor = nicotinamide + (ADP-D-ribosyl)n+1-acceptor + H(+).</text>
        <dbReference type="EC" id="2.4.2.30"/>
    </reaction>
</comment>
<dbReference type="SMART" id="SM00773">
    <property type="entry name" value="WGR"/>
    <property type="match status" value="1"/>
</dbReference>
<evidence type="ECO:0000256" key="4">
    <source>
        <dbReference type="ARBA" id="ARBA00023027"/>
    </source>
</evidence>
<keyword evidence="4" id="KW-0520">NAD</keyword>
<dbReference type="GO" id="GO:0070212">
    <property type="term" value="P:protein poly-ADP-ribosylation"/>
    <property type="evidence" value="ECO:0007669"/>
    <property type="project" value="TreeGrafter"/>
</dbReference>
<dbReference type="Pfam" id="PF05406">
    <property type="entry name" value="WGR"/>
    <property type="match status" value="1"/>
</dbReference>
<dbReference type="Gene3D" id="3.90.228.10">
    <property type="match status" value="1"/>
</dbReference>
<dbReference type="PROSITE" id="PS51059">
    <property type="entry name" value="PARP_CATALYTIC"/>
    <property type="match status" value="1"/>
</dbReference>
<evidence type="ECO:0000256" key="5">
    <source>
        <dbReference type="ARBA" id="ARBA00033987"/>
    </source>
</evidence>
<dbReference type="PANTHER" id="PTHR10459">
    <property type="entry name" value="DNA LIGASE"/>
    <property type="match status" value="1"/>
</dbReference>
<dbReference type="Pfam" id="PF00644">
    <property type="entry name" value="PARP"/>
    <property type="match status" value="1"/>
</dbReference>
<dbReference type="InterPro" id="IPR050800">
    <property type="entry name" value="ARTD/PARP"/>
</dbReference>
<dbReference type="InterPro" id="IPR012317">
    <property type="entry name" value="Poly(ADP-ribose)pol_cat_dom"/>
</dbReference>
<evidence type="ECO:0000256" key="1">
    <source>
        <dbReference type="ARBA" id="ARBA00012020"/>
    </source>
</evidence>
<evidence type="ECO:0000256" key="2">
    <source>
        <dbReference type="ARBA" id="ARBA00022676"/>
    </source>
</evidence>
<dbReference type="PANTHER" id="PTHR10459:SF60">
    <property type="entry name" value="POLY [ADP-RIBOSE] POLYMERASE 2"/>
    <property type="match status" value="1"/>
</dbReference>
<accession>A0A8S5Q342</accession>
<name>A0A8S5Q342_9CAUD</name>
<proteinExistence type="predicted"/>
<keyword evidence="3" id="KW-0808">Transferase</keyword>